<dbReference type="Pfam" id="PF00241">
    <property type="entry name" value="Cofilin_ADF"/>
    <property type="match status" value="2"/>
</dbReference>
<accession>S9V931</accession>
<dbReference type="Gene3D" id="3.40.20.10">
    <property type="entry name" value="Severin"/>
    <property type="match status" value="2"/>
</dbReference>
<evidence type="ECO:0000313" key="4">
    <source>
        <dbReference type="Proteomes" id="UP000515908"/>
    </source>
</evidence>
<gene>
    <name evidence="3" type="ORF">ADEAN_000549900</name>
</gene>
<feature type="region of interest" description="Disordered" evidence="1">
    <location>
        <begin position="144"/>
        <end position="169"/>
    </location>
</feature>
<dbReference type="VEuPathDB" id="TriTrypDB:ADEAN_000549900"/>
<evidence type="ECO:0000259" key="2">
    <source>
        <dbReference type="PROSITE" id="PS51263"/>
    </source>
</evidence>
<name>S9V931_9TRYP</name>
<dbReference type="OrthoDB" id="20822at2759"/>
<evidence type="ECO:0000313" key="3">
    <source>
        <dbReference type="EMBL" id="CAD2218013.1"/>
    </source>
</evidence>
<dbReference type="GO" id="GO:0003779">
    <property type="term" value="F:actin binding"/>
    <property type="evidence" value="ECO:0007669"/>
    <property type="project" value="InterPro"/>
</dbReference>
<organism evidence="3 4">
    <name type="scientific">Angomonas deanei</name>
    <dbReference type="NCBI Taxonomy" id="59799"/>
    <lineage>
        <taxon>Eukaryota</taxon>
        <taxon>Discoba</taxon>
        <taxon>Euglenozoa</taxon>
        <taxon>Kinetoplastea</taxon>
        <taxon>Metakinetoplastina</taxon>
        <taxon>Trypanosomatida</taxon>
        <taxon>Trypanosomatidae</taxon>
        <taxon>Strigomonadinae</taxon>
        <taxon>Angomonas</taxon>
    </lineage>
</organism>
<protein>
    <submittedName>
        <fullName evidence="3">Cofilin/tropomyosin-type actin-binding protein, putative</fullName>
    </submittedName>
</protein>
<proteinExistence type="predicted"/>
<feature type="compositionally biased region" description="Low complexity" evidence="1">
    <location>
        <begin position="150"/>
        <end position="166"/>
    </location>
</feature>
<dbReference type="CDD" id="cd11282">
    <property type="entry name" value="ADF_coactosin_like"/>
    <property type="match status" value="1"/>
</dbReference>
<dbReference type="InterPro" id="IPR002108">
    <property type="entry name" value="ADF-H"/>
</dbReference>
<feature type="domain" description="ADF-H" evidence="2">
    <location>
        <begin position="171"/>
        <end position="300"/>
    </location>
</feature>
<dbReference type="InterPro" id="IPR029006">
    <property type="entry name" value="ADF-H/Gelsolin-like_dom_sf"/>
</dbReference>
<keyword evidence="4" id="KW-1185">Reference proteome</keyword>
<reference evidence="3 4" key="1">
    <citation type="submission" date="2020-08" db="EMBL/GenBank/DDBJ databases">
        <authorList>
            <person name="Newling K."/>
            <person name="Davey J."/>
            <person name="Forrester S."/>
        </authorList>
    </citation>
    <scope>NUCLEOTIDE SEQUENCE [LARGE SCALE GENOMIC DNA]</scope>
    <source>
        <strain evidence="4">Crithidia deanei Carvalho (ATCC PRA-265)</strain>
    </source>
</reference>
<dbReference type="Proteomes" id="UP000515908">
    <property type="component" value="Chromosome 10"/>
</dbReference>
<dbReference type="EMBL" id="LR877154">
    <property type="protein sequence ID" value="CAD2218013.1"/>
    <property type="molecule type" value="Genomic_DNA"/>
</dbReference>
<dbReference type="AlphaFoldDB" id="S9V931"/>
<dbReference type="SUPFAM" id="SSF55753">
    <property type="entry name" value="Actin depolymerizing proteins"/>
    <property type="match status" value="2"/>
</dbReference>
<sequence length="412" mass="45107">MSKVICRARGSDEITSAVNNLDDTKVQILFSKFPVGTGTFKRNKFIFVQYIGPQCGVVKRGRAITELNAFTNSHLHGVAGFSTTDKASLTFEDLVQHMRSVFVTDDGSFSMDQIKEEYRTRLREERKMMHREGQAAAAQEAAKKKREAAAAKPQVKVAKPKPAAPAEPVMDSKALTQLTERVLASLREPEGPINWAVLEADPKNLAVKSYGRNGIFELVKNLPDDAWLFGLFRISFNINNNRERRIIFFQWIGSKLKAVKTAGRAGIYPGMTKALAPYAYEIYLVGQGDLNAQAIINKSKSAFADVKAPALSSGGGAPSTINFTEEGYKESLKAEMDATKDVPFEAFVPTVAARERAASVTTADEDELMSATLLSSTIDGPQQAQGVFDVDETVKLIQAREGGLVWGVFDVV</sequence>
<evidence type="ECO:0000256" key="1">
    <source>
        <dbReference type="SAM" id="MobiDB-lite"/>
    </source>
</evidence>
<dbReference type="PROSITE" id="PS51263">
    <property type="entry name" value="ADF_H"/>
    <property type="match status" value="1"/>
</dbReference>